<dbReference type="Pfam" id="PF01423">
    <property type="entry name" value="LSM"/>
    <property type="match status" value="1"/>
</dbReference>
<keyword evidence="8 9" id="KW-0687">Ribonucleoprotein</keyword>
<evidence type="ECO:0000256" key="6">
    <source>
        <dbReference type="ARBA" id="ARBA00023187"/>
    </source>
</evidence>
<dbReference type="InterPro" id="IPR010920">
    <property type="entry name" value="LSM_dom_sf"/>
</dbReference>
<name>A0A5A8C5I6_CAFRO</name>
<dbReference type="Proteomes" id="UP000325113">
    <property type="component" value="Unassembled WGS sequence"/>
</dbReference>
<dbReference type="InterPro" id="IPR027248">
    <property type="entry name" value="Sm_D2"/>
</dbReference>
<protein>
    <recommendedName>
        <fullName evidence="9">Small nuclear ribonucleoprotein Sm D2</fullName>
        <shortName evidence="9">Sm-D2</shortName>
    </recommendedName>
    <alternativeName>
        <fullName evidence="9">snRNP core protein D2</fullName>
    </alternativeName>
</protein>
<dbReference type="EMBL" id="VLTL01000190">
    <property type="protein sequence ID" value="KAA0154446.1"/>
    <property type="molecule type" value="Genomic_DNA"/>
</dbReference>
<keyword evidence="16" id="KW-1185">Reference proteome</keyword>
<dbReference type="InterPro" id="IPR047575">
    <property type="entry name" value="Sm"/>
</dbReference>
<evidence type="ECO:0000313" key="13">
    <source>
        <dbReference type="EMBL" id="KAA0154446.1"/>
    </source>
</evidence>
<reference evidence="15 16" key="1">
    <citation type="submission" date="2019-07" db="EMBL/GenBank/DDBJ databases">
        <title>Genomes of Cafeteria roenbergensis.</title>
        <authorList>
            <person name="Fischer M.G."/>
            <person name="Hackl T."/>
            <person name="Roman M."/>
        </authorList>
    </citation>
    <scope>NUCLEOTIDE SEQUENCE [LARGE SCALE GENOMIC DNA]</scope>
    <source>
        <strain evidence="12 16">BVI</strain>
        <strain evidence="11 18">Cflag</strain>
        <strain evidence="14 15">E4-10P</strain>
        <strain evidence="13 17">RCC970-E3</strain>
    </source>
</reference>
<evidence type="ECO:0000256" key="7">
    <source>
        <dbReference type="ARBA" id="ARBA00023242"/>
    </source>
</evidence>
<evidence type="ECO:0000313" key="18">
    <source>
        <dbReference type="Proteomes" id="UP000325113"/>
    </source>
</evidence>
<comment type="similarity">
    <text evidence="3 9">Belongs to the snRNP core protein family.</text>
</comment>
<dbReference type="EMBL" id="VLTN01000052">
    <property type="protein sequence ID" value="KAA0148521.1"/>
    <property type="molecule type" value="Genomic_DNA"/>
</dbReference>
<evidence type="ECO:0000256" key="1">
    <source>
        <dbReference type="ARBA" id="ARBA00004123"/>
    </source>
</evidence>
<dbReference type="EMBL" id="VLTO01000043">
    <property type="protein sequence ID" value="KAA0172745.1"/>
    <property type="molecule type" value="Genomic_DNA"/>
</dbReference>
<evidence type="ECO:0000256" key="4">
    <source>
        <dbReference type="ARBA" id="ARBA00022490"/>
    </source>
</evidence>
<organism evidence="11 18">
    <name type="scientific">Cafeteria roenbergensis</name>
    <name type="common">Marine flagellate</name>
    <dbReference type="NCBI Taxonomy" id="33653"/>
    <lineage>
        <taxon>Eukaryota</taxon>
        <taxon>Sar</taxon>
        <taxon>Stramenopiles</taxon>
        <taxon>Bigyra</taxon>
        <taxon>Opalozoa</taxon>
        <taxon>Bicosoecida</taxon>
        <taxon>Cafeteriaceae</taxon>
        <taxon>Cafeteria</taxon>
    </lineage>
</organism>
<keyword evidence="7 9" id="KW-0539">Nucleus</keyword>
<evidence type="ECO:0000313" key="15">
    <source>
        <dbReference type="Proteomes" id="UP000322899"/>
    </source>
</evidence>
<evidence type="ECO:0000256" key="5">
    <source>
        <dbReference type="ARBA" id="ARBA00022664"/>
    </source>
</evidence>
<dbReference type="SMART" id="SM00651">
    <property type="entry name" value="Sm"/>
    <property type="match status" value="1"/>
</dbReference>
<evidence type="ECO:0000256" key="2">
    <source>
        <dbReference type="ARBA" id="ARBA00004514"/>
    </source>
</evidence>
<gene>
    <name evidence="14" type="ORF">FNF27_05725</name>
    <name evidence="13" type="ORF">FNF28_06830</name>
    <name evidence="12" type="ORF">FNF29_06579</name>
    <name evidence="11" type="ORF">FNF31_07525</name>
</gene>
<comment type="subcellular location">
    <subcellularLocation>
        <location evidence="2">Cytoplasm</location>
        <location evidence="2">Cytosol</location>
    </subcellularLocation>
    <subcellularLocation>
        <location evidence="1 9">Nucleus</location>
    </subcellularLocation>
</comment>
<dbReference type="GO" id="GO:0003723">
    <property type="term" value="F:RNA binding"/>
    <property type="evidence" value="ECO:0007669"/>
    <property type="project" value="InterPro"/>
</dbReference>
<feature type="domain" description="Sm" evidence="10">
    <location>
        <begin position="29"/>
        <end position="110"/>
    </location>
</feature>
<dbReference type="PANTHER" id="PTHR12777">
    <property type="entry name" value="SMALL NUCLEAR RIBONUCLEOPROTEIN SM D2"/>
    <property type="match status" value="1"/>
</dbReference>
<dbReference type="SUPFAM" id="SSF50182">
    <property type="entry name" value="Sm-like ribonucleoproteins"/>
    <property type="match status" value="1"/>
</dbReference>
<dbReference type="AlphaFoldDB" id="A0A5A8C5I6"/>
<sequence>MAAANATVEAKRKEALEKDRAAEFSSGPLSVLLKAVKRELPVLINVRNGHKLFARVRAFDRHCNMVLEDVMEMWTERGRGAGARKLNRERSIKKLFLRGDSVILVLLDPK</sequence>
<dbReference type="PROSITE" id="PS52002">
    <property type="entry name" value="SM"/>
    <property type="match status" value="1"/>
</dbReference>
<dbReference type="Proteomes" id="UP000322899">
    <property type="component" value="Unassembled WGS sequence"/>
</dbReference>
<dbReference type="CDD" id="cd01720">
    <property type="entry name" value="Sm_D2"/>
    <property type="match status" value="1"/>
</dbReference>
<evidence type="ECO:0000256" key="8">
    <source>
        <dbReference type="ARBA" id="ARBA00023274"/>
    </source>
</evidence>
<dbReference type="OMA" id="DVKEMWT"/>
<keyword evidence="4" id="KW-0963">Cytoplasm</keyword>
<keyword evidence="6 9" id="KW-0508">mRNA splicing</keyword>
<dbReference type="Proteomes" id="UP000324907">
    <property type="component" value="Unassembled WGS sequence"/>
</dbReference>
<dbReference type="GO" id="GO:0006397">
    <property type="term" value="P:mRNA processing"/>
    <property type="evidence" value="ECO:0007669"/>
    <property type="project" value="UniProtKB-KW"/>
</dbReference>
<evidence type="ECO:0000313" key="14">
    <source>
        <dbReference type="EMBL" id="KAA0172745.1"/>
    </source>
</evidence>
<dbReference type="GO" id="GO:0005829">
    <property type="term" value="C:cytosol"/>
    <property type="evidence" value="ECO:0007669"/>
    <property type="project" value="UniProtKB-SubCell"/>
</dbReference>
<evidence type="ECO:0000313" key="11">
    <source>
        <dbReference type="EMBL" id="KAA0147819.1"/>
    </source>
</evidence>
<dbReference type="Proteomes" id="UP000323011">
    <property type="component" value="Unassembled WGS sequence"/>
</dbReference>
<dbReference type="GO" id="GO:0008380">
    <property type="term" value="P:RNA splicing"/>
    <property type="evidence" value="ECO:0007669"/>
    <property type="project" value="UniProtKB-KW"/>
</dbReference>
<evidence type="ECO:0000313" key="12">
    <source>
        <dbReference type="EMBL" id="KAA0148521.1"/>
    </source>
</evidence>
<dbReference type="Gene3D" id="2.30.30.100">
    <property type="match status" value="1"/>
</dbReference>
<dbReference type="EMBL" id="VLTM01000158">
    <property type="protein sequence ID" value="KAA0147819.1"/>
    <property type="molecule type" value="Genomic_DNA"/>
</dbReference>
<dbReference type="InterPro" id="IPR001163">
    <property type="entry name" value="Sm_dom_euk/arc"/>
</dbReference>
<accession>A0A5A8C5I6</accession>
<comment type="caution">
    <text evidence="11">The sequence shown here is derived from an EMBL/GenBank/DDBJ whole genome shotgun (WGS) entry which is preliminary data.</text>
</comment>
<evidence type="ECO:0000313" key="16">
    <source>
        <dbReference type="Proteomes" id="UP000323011"/>
    </source>
</evidence>
<evidence type="ECO:0000313" key="17">
    <source>
        <dbReference type="Proteomes" id="UP000324907"/>
    </source>
</evidence>
<proteinExistence type="inferred from homology"/>
<dbReference type="GO" id="GO:0030532">
    <property type="term" value="C:small nuclear ribonucleoprotein complex"/>
    <property type="evidence" value="ECO:0007669"/>
    <property type="project" value="InterPro"/>
</dbReference>
<evidence type="ECO:0000256" key="9">
    <source>
        <dbReference type="RuleBase" id="RU365051"/>
    </source>
</evidence>
<dbReference type="OrthoDB" id="437526at2759"/>
<evidence type="ECO:0000256" key="3">
    <source>
        <dbReference type="ARBA" id="ARBA00008146"/>
    </source>
</evidence>
<keyword evidence="5 9" id="KW-0507">mRNA processing</keyword>
<evidence type="ECO:0000259" key="10">
    <source>
        <dbReference type="PROSITE" id="PS52002"/>
    </source>
</evidence>